<feature type="compositionally biased region" description="Low complexity" evidence="1">
    <location>
        <begin position="49"/>
        <end position="72"/>
    </location>
</feature>
<evidence type="ECO:0000313" key="2">
    <source>
        <dbReference type="EMBL" id="KAK8155934.1"/>
    </source>
</evidence>
<reference evidence="2 3" key="1">
    <citation type="journal article" date="2022" name="G3 (Bethesda)">
        <title>Enemy or ally: a genomic approach to elucidate the lifestyle of Phyllosticta citrichinaensis.</title>
        <authorList>
            <person name="Buijs V.A."/>
            <person name="Groenewald J.Z."/>
            <person name="Haridas S."/>
            <person name="LaButti K.M."/>
            <person name="Lipzen A."/>
            <person name="Martin F.M."/>
            <person name="Barry K."/>
            <person name="Grigoriev I.V."/>
            <person name="Crous P.W."/>
            <person name="Seidl M.F."/>
        </authorList>
    </citation>
    <scope>NUCLEOTIDE SEQUENCE [LARGE SCALE GENOMIC DNA]</scope>
    <source>
        <strain evidence="2 3">CBS 129764</strain>
    </source>
</reference>
<comment type="caution">
    <text evidence="2">The sequence shown here is derived from an EMBL/GenBank/DDBJ whole genome shotgun (WGS) entry which is preliminary data.</text>
</comment>
<dbReference type="Proteomes" id="UP001456524">
    <property type="component" value="Unassembled WGS sequence"/>
</dbReference>
<protein>
    <submittedName>
        <fullName evidence="2">Uncharacterized protein</fullName>
    </submittedName>
</protein>
<gene>
    <name evidence="2" type="ORF">IWX90DRAFT_53408</name>
</gene>
<feature type="compositionally biased region" description="Basic and acidic residues" evidence="1">
    <location>
        <begin position="315"/>
        <end position="332"/>
    </location>
</feature>
<feature type="compositionally biased region" description="Basic and acidic residues" evidence="1">
    <location>
        <begin position="243"/>
        <end position="256"/>
    </location>
</feature>
<proteinExistence type="predicted"/>
<feature type="region of interest" description="Disordered" evidence="1">
    <location>
        <begin position="42"/>
        <end position="105"/>
    </location>
</feature>
<sequence length="374" mass="40955">MASFTTSTPFTLPTHLRRNASWPPMSARHLPSLAAVHFHLAPANKQQQSASRHSAPLSSSSSYATSPTSSSSRQRRSWPREQELPDIDEDPFAHFLSPMTEEELESPFADHDDALTFSAGIIVSDDEGVGDDAKDEEKSGGRGGLWGDGATRDKLRSGLARRWAKYVGRWYDGGGGDGGGEPGGDDEVAGEEMQTAPIGEGRGAEGARIRRRSAPPSSSSSASPPPEGLHQIDEDRDAEMEEEARAMEREMERNMAVDEGYMSEEVVASARPVPSGGVAVEKKKASQQQQQQQQQRAKRPGPDTPMMSQQPHRAVVREPTKGRAQDLVDGRMSKRRKYRHSWRAPDRDLFTVVEEQAAEGGDASEIELPYFSAF</sequence>
<feature type="compositionally biased region" description="Gly residues" evidence="1">
    <location>
        <begin position="171"/>
        <end position="182"/>
    </location>
</feature>
<dbReference type="EMBL" id="JBBWUH010000010">
    <property type="protein sequence ID" value="KAK8155934.1"/>
    <property type="molecule type" value="Genomic_DNA"/>
</dbReference>
<evidence type="ECO:0000313" key="3">
    <source>
        <dbReference type="Proteomes" id="UP001456524"/>
    </source>
</evidence>
<feature type="compositionally biased region" description="Basic and acidic residues" evidence="1">
    <location>
        <begin position="131"/>
        <end position="140"/>
    </location>
</feature>
<evidence type="ECO:0000256" key="1">
    <source>
        <dbReference type="SAM" id="MobiDB-lite"/>
    </source>
</evidence>
<accession>A0ABR1XIG7</accession>
<feature type="region of interest" description="Disordered" evidence="1">
    <location>
        <begin position="169"/>
        <end position="341"/>
    </location>
</feature>
<feature type="region of interest" description="Disordered" evidence="1">
    <location>
        <begin position="125"/>
        <end position="152"/>
    </location>
</feature>
<keyword evidence="3" id="KW-1185">Reference proteome</keyword>
<name>A0ABR1XIG7_9PEZI</name>
<organism evidence="2 3">
    <name type="scientific">Phyllosticta citrichinensis</name>
    <dbReference type="NCBI Taxonomy" id="1130410"/>
    <lineage>
        <taxon>Eukaryota</taxon>
        <taxon>Fungi</taxon>
        <taxon>Dikarya</taxon>
        <taxon>Ascomycota</taxon>
        <taxon>Pezizomycotina</taxon>
        <taxon>Dothideomycetes</taxon>
        <taxon>Dothideomycetes incertae sedis</taxon>
        <taxon>Botryosphaeriales</taxon>
        <taxon>Phyllostictaceae</taxon>
        <taxon>Phyllosticta</taxon>
    </lineage>
</organism>